<evidence type="ECO:0000256" key="3">
    <source>
        <dbReference type="ARBA" id="ARBA00023136"/>
    </source>
</evidence>
<evidence type="ECO:0000256" key="4">
    <source>
        <dbReference type="SAM" id="Phobius"/>
    </source>
</evidence>
<feature type="transmembrane region" description="Helical" evidence="4">
    <location>
        <begin position="430"/>
        <end position="449"/>
    </location>
</feature>
<proteinExistence type="predicted"/>
<comment type="caution">
    <text evidence="5">The sequence shown here is derived from an EMBL/GenBank/DDBJ whole genome shotgun (WGS) entry which is preliminary data.</text>
</comment>
<feature type="transmembrane region" description="Helical" evidence="4">
    <location>
        <begin position="343"/>
        <end position="364"/>
    </location>
</feature>
<dbReference type="Proteomes" id="UP000315403">
    <property type="component" value="Unassembled WGS sequence"/>
</dbReference>
<feature type="transmembrane region" description="Helical" evidence="4">
    <location>
        <begin position="405"/>
        <end position="424"/>
    </location>
</feature>
<feature type="transmembrane region" description="Helical" evidence="4">
    <location>
        <begin position="370"/>
        <end position="393"/>
    </location>
</feature>
<dbReference type="SUPFAM" id="SSF103473">
    <property type="entry name" value="MFS general substrate transporter"/>
    <property type="match status" value="1"/>
</dbReference>
<dbReference type="PANTHER" id="PTHR23526">
    <property type="entry name" value="INTEGRAL MEMBRANE TRANSPORT PROTEIN-RELATED"/>
    <property type="match status" value="1"/>
</dbReference>
<feature type="transmembrane region" description="Helical" evidence="4">
    <location>
        <begin position="277"/>
        <end position="298"/>
    </location>
</feature>
<feature type="transmembrane region" description="Helical" evidence="4">
    <location>
        <begin position="133"/>
        <end position="156"/>
    </location>
</feature>
<keyword evidence="3 4" id="KW-0472">Membrane</keyword>
<organism evidence="5 6">
    <name type="scientific">Acidithiobacillus thiooxidans ATCC 19377</name>
    <dbReference type="NCBI Taxonomy" id="637390"/>
    <lineage>
        <taxon>Bacteria</taxon>
        <taxon>Pseudomonadati</taxon>
        <taxon>Pseudomonadota</taxon>
        <taxon>Acidithiobacillia</taxon>
        <taxon>Acidithiobacillales</taxon>
        <taxon>Acidithiobacillaceae</taxon>
        <taxon>Acidithiobacillus</taxon>
    </lineage>
</organism>
<evidence type="ECO:0000256" key="1">
    <source>
        <dbReference type="ARBA" id="ARBA00022692"/>
    </source>
</evidence>
<dbReference type="InterPro" id="IPR036259">
    <property type="entry name" value="MFS_trans_sf"/>
</dbReference>
<dbReference type="InterPro" id="IPR011701">
    <property type="entry name" value="MFS"/>
</dbReference>
<feature type="transmembrane region" description="Helical" evidence="4">
    <location>
        <begin position="168"/>
        <end position="189"/>
    </location>
</feature>
<name>A0A543Q878_ACITH</name>
<dbReference type="GO" id="GO:0022857">
    <property type="term" value="F:transmembrane transporter activity"/>
    <property type="evidence" value="ECO:0007669"/>
    <property type="project" value="InterPro"/>
</dbReference>
<reference evidence="5 6" key="1">
    <citation type="submission" date="2019-03" db="EMBL/GenBank/DDBJ databases">
        <title>New insights into Acidothiobacillus thiooxidans sulfur metabolism through coupled gene expression, solution geochemistry, microscopy and spectroscopy analyses.</title>
        <authorList>
            <person name="Camacho D."/>
            <person name="Frazao R."/>
            <person name="Fouillen A."/>
            <person name="Nanci A."/>
            <person name="Lang B.F."/>
            <person name="Apte S.C."/>
            <person name="Baron C."/>
            <person name="Warren L.A."/>
        </authorList>
    </citation>
    <scope>NUCLEOTIDE SEQUENCE [LARGE SCALE GENOMIC DNA]</scope>
    <source>
        <strain evidence="5 6">ATCC 19377</strain>
    </source>
</reference>
<dbReference type="RefSeq" id="WP_142088781.1">
    <property type="nucleotide sequence ID" value="NZ_SZUV01000001.1"/>
</dbReference>
<feature type="transmembrane region" description="Helical" evidence="4">
    <location>
        <begin position="195"/>
        <end position="212"/>
    </location>
</feature>
<protein>
    <recommendedName>
        <fullName evidence="7">MFS transporter</fullName>
    </recommendedName>
</protein>
<sequence length="475" mass="51161">MPVKTTAEQHQPGNPIFSKERRRLAHARFATVLKILNEPRRWISVWFLSYALLGAISSGLLPILLPLMIVGLTHHLSWVAYVMGGFNLGLLSSPLWGFLADSKQWHRPLFLAGFLMLIMALALMPFLPGLLPWSLLALLAGAGTSAVATVASLFIVEFDPKDHWEPRLGWLQTFNGAGQVVGLLVASAFVANFKMGLICSALALIPAIWLGAKGLPAAAKRFDWSAEIGNQMRREIDWRLLANFGRPELLGGGVMRFSHHLSLRGGKRFKEVLSTRFGRFLFSWFAVAFGVAAFFAYFPVAMQKAYSVAPALTSSVYAVTAAVALILYSVGGQLSGKFGAGRVYRWSLIGRLLGFTLLLAVFFTPIPKTFVALLGFVLIIAVWPLQSISGTTLTARLTPFSQGAAMGLFNASGAVATVLGTFLGGPLVQFIGYPALSAMAIVGIILGWVSGHNLQAENVPLATEASASATARSTI</sequence>
<gene>
    <name evidence="5" type="ORF">DLNHIDIE_02431</name>
</gene>
<dbReference type="AlphaFoldDB" id="A0A543Q878"/>
<feature type="transmembrane region" description="Helical" evidence="4">
    <location>
        <begin position="43"/>
        <end position="72"/>
    </location>
</feature>
<keyword evidence="2 4" id="KW-1133">Transmembrane helix</keyword>
<feature type="transmembrane region" description="Helical" evidence="4">
    <location>
        <begin position="78"/>
        <end position="97"/>
    </location>
</feature>
<evidence type="ECO:0000313" key="6">
    <source>
        <dbReference type="Proteomes" id="UP000315403"/>
    </source>
</evidence>
<accession>A0A543Q878</accession>
<evidence type="ECO:0008006" key="7">
    <source>
        <dbReference type="Google" id="ProtNLM"/>
    </source>
</evidence>
<dbReference type="InterPro" id="IPR052528">
    <property type="entry name" value="Sugar_transport-like"/>
</dbReference>
<dbReference type="EMBL" id="SZUV01000001">
    <property type="protein sequence ID" value="TQN52539.1"/>
    <property type="molecule type" value="Genomic_DNA"/>
</dbReference>
<dbReference type="Pfam" id="PF07690">
    <property type="entry name" value="MFS_1"/>
    <property type="match status" value="1"/>
</dbReference>
<dbReference type="PANTHER" id="PTHR23526:SF2">
    <property type="entry name" value="MAJOR FACILITATOR SUPERFAMILY (MFS) PROFILE DOMAIN-CONTAINING PROTEIN"/>
    <property type="match status" value="1"/>
</dbReference>
<evidence type="ECO:0000313" key="5">
    <source>
        <dbReference type="EMBL" id="TQN52539.1"/>
    </source>
</evidence>
<evidence type="ECO:0000256" key="2">
    <source>
        <dbReference type="ARBA" id="ARBA00022989"/>
    </source>
</evidence>
<feature type="transmembrane region" description="Helical" evidence="4">
    <location>
        <begin position="310"/>
        <end position="331"/>
    </location>
</feature>
<keyword evidence="1 4" id="KW-0812">Transmembrane</keyword>
<dbReference type="Gene3D" id="1.20.1250.20">
    <property type="entry name" value="MFS general substrate transporter like domains"/>
    <property type="match status" value="1"/>
</dbReference>
<feature type="transmembrane region" description="Helical" evidence="4">
    <location>
        <begin position="109"/>
        <end position="127"/>
    </location>
</feature>